<protein>
    <submittedName>
        <fullName evidence="2">Uncharacterized protein</fullName>
    </submittedName>
</protein>
<dbReference type="EMBL" id="JAOVQO010000021">
    <property type="protein sequence ID" value="MCU9850100.1"/>
    <property type="molecule type" value="Genomic_DNA"/>
</dbReference>
<gene>
    <name evidence="2" type="ORF">OEZ60_19070</name>
</gene>
<keyword evidence="3" id="KW-1185">Reference proteome</keyword>
<evidence type="ECO:0000313" key="3">
    <source>
        <dbReference type="Proteomes" id="UP001209535"/>
    </source>
</evidence>
<name>A0ABT2X8Z0_9RHOB</name>
<organism evidence="2 3">
    <name type="scientific">Albidovulum salinarum</name>
    <dbReference type="NCBI Taxonomy" id="2984153"/>
    <lineage>
        <taxon>Bacteria</taxon>
        <taxon>Pseudomonadati</taxon>
        <taxon>Pseudomonadota</taxon>
        <taxon>Alphaproteobacteria</taxon>
        <taxon>Rhodobacterales</taxon>
        <taxon>Paracoccaceae</taxon>
        <taxon>Albidovulum</taxon>
    </lineage>
</organism>
<dbReference type="RefSeq" id="WP_263339737.1">
    <property type="nucleotide sequence ID" value="NZ_JAOVQO010000021.1"/>
</dbReference>
<accession>A0ABT2X8Z0</accession>
<evidence type="ECO:0000256" key="1">
    <source>
        <dbReference type="SAM" id="MobiDB-lite"/>
    </source>
</evidence>
<dbReference type="Proteomes" id="UP001209535">
    <property type="component" value="Unassembled WGS sequence"/>
</dbReference>
<evidence type="ECO:0000313" key="2">
    <source>
        <dbReference type="EMBL" id="MCU9850100.1"/>
    </source>
</evidence>
<feature type="compositionally biased region" description="Polar residues" evidence="1">
    <location>
        <begin position="1"/>
        <end position="15"/>
    </location>
</feature>
<reference evidence="2 3" key="1">
    <citation type="submission" date="2022-10" db="EMBL/GenBank/DDBJ databases">
        <title>Defluviimonas sp. nov., isolated from ocean surface sediments.</title>
        <authorList>
            <person name="He W."/>
            <person name="Wang L."/>
            <person name="Zhang D.-F."/>
        </authorList>
    </citation>
    <scope>NUCLEOTIDE SEQUENCE [LARGE SCALE GENOMIC DNA]</scope>
    <source>
        <strain evidence="2 3">WL0024</strain>
    </source>
</reference>
<comment type="caution">
    <text evidence="2">The sequence shown here is derived from an EMBL/GenBank/DDBJ whole genome shotgun (WGS) entry which is preliminary data.</text>
</comment>
<proteinExistence type="predicted"/>
<sequence>MATTTDRQAWPTSPADSRDDRDDGNQAYDALTIKLDQSVQATRAHAVLLPAFDSIPNLV</sequence>
<feature type="region of interest" description="Disordered" evidence="1">
    <location>
        <begin position="1"/>
        <end position="25"/>
    </location>
</feature>